<evidence type="ECO:0000256" key="8">
    <source>
        <dbReference type="ARBA" id="ARBA00022848"/>
    </source>
</evidence>
<dbReference type="PANTHER" id="PTHR24292:SF93">
    <property type="entry name" value="CYTOCHROME P450 310A1-RELATED"/>
    <property type="match status" value="1"/>
</dbReference>
<dbReference type="EMBL" id="CH933806">
    <property type="protein sequence ID" value="EDW14614.1"/>
    <property type="molecule type" value="Genomic_DNA"/>
</dbReference>
<name>B4KAC7_DROMO</name>
<dbReference type="GO" id="GO:0005506">
    <property type="term" value="F:iron ion binding"/>
    <property type="evidence" value="ECO:0007669"/>
    <property type="project" value="InterPro"/>
</dbReference>
<dbReference type="OrthoDB" id="2789670at2759"/>
<comment type="cofactor">
    <cofactor evidence="1 13">
        <name>heme</name>
        <dbReference type="ChEBI" id="CHEBI:30413"/>
    </cofactor>
</comment>
<keyword evidence="5 13" id="KW-0349">Heme</keyword>
<dbReference type="SMR" id="B4KAC7"/>
<dbReference type="Proteomes" id="UP000009192">
    <property type="component" value="Unassembled WGS sequence"/>
</dbReference>
<proteinExistence type="inferred from homology"/>
<keyword evidence="15" id="KW-0812">Transmembrane</keyword>
<dbReference type="Pfam" id="PF00067">
    <property type="entry name" value="p450"/>
    <property type="match status" value="1"/>
</dbReference>
<dbReference type="PRINTS" id="PR00385">
    <property type="entry name" value="P450"/>
</dbReference>
<evidence type="ECO:0000256" key="1">
    <source>
        <dbReference type="ARBA" id="ARBA00001971"/>
    </source>
</evidence>
<gene>
    <name evidence="16" type="primary">Dmoj\GI23226</name>
    <name evidence="16" type="ORF">Dmoj_GI23226</name>
</gene>
<dbReference type="PRINTS" id="PR00463">
    <property type="entry name" value="EP450I"/>
</dbReference>
<dbReference type="InterPro" id="IPR002401">
    <property type="entry name" value="Cyt_P450_E_grp-I"/>
</dbReference>
<evidence type="ECO:0000256" key="7">
    <source>
        <dbReference type="ARBA" id="ARBA00022824"/>
    </source>
</evidence>
<protein>
    <submittedName>
        <fullName evidence="16">Uncharacterized protein</fullName>
        <ecNumber evidence="16">1.14.-.-</ecNumber>
    </submittedName>
</protein>
<evidence type="ECO:0000256" key="9">
    <source>
        <dbReference type="ARBA" id="ARBA00023002"/>
    </source>
</evidence>
<evidence type="ECO:0000256" key="3">
    <source>
        <dbReference type="ARBA" id="ARBA00004406"/>
    </source>
</evidence>
<evidence type="ECO:0000256" key="4">
    <source>
        <dbReference type="ARBA" id="ARBA00010617"/>
    </source>
</evidence>
<dbReference type="InterPro" id="IPR036396">
    <property type="entry name" value="Cyt_P450_sf"/>
</dbReference>
<keyword evidence="12 15" id="KW-0472">Membrane</keyword>
<dbReference type="HOGENOM" id="CLU_001570_5_2_1"/>
<dbReference type="PROSITE" id="PS00086">
    <property type="entry name" value="CYTOCHROME_P450"/>
    <property type="match status" value="1"/>
</dbReference>
<keyword evidence="6 13" id="KW-0479">Metal-binding</keyword>
<evidence type="ECO:0000313" key="17">
    <source>
        <dbReference type="Proteomes" id="UP000009192"/>
    </source>
</evidence>
<reference evidence="16 17" key="1">
    <citation type="journal article" date="2007" name="Nature">
        <title>Evolution of genes and genomes on the Drosophila phylogeny.</title>
        <authorList>
            <consortium name="Drosophila 12 Genomes Consortium"/>
            <person name="Clark A.G."/>
            <person name="Eisen M.B."/>
            <person name="Smith D.R."/>
            <person name="Bergman C.M."/>
            <person name="Oliver B."/>
            <person name="Markow T.A."/>
            <person name="Kaufman T.C."/>
            <person name="Kellis M."/>
            <person name="Gelbart W."/>
            <person name="Iyer V.N."/>
            <person name="Pollard D.A."/>
            <person name="Sackton T.B."/>
            <person name="Larracuente A.M."/>
            <person name="Singh N.D."/>
            <person name="Abad J.P."/>
            <person name="Abt D.N."/>
            <person name="Adryan B."/>
            <person name="Aguade M."/>
            <person name="Akashi H."/>
            <person name="Anderson W.W."/>
            <person name="Aquadro C.F."/>
            <person name="Ardell D.H."/>
            <person name="Arguello R."/>
            <person name="Artieri C.G."/>
            <person name="Barbash D.A."/>
            <person name="Barker D."/>
            <person name="Barsanti P."/>
            <person name="Batterham P."/>
            <person name="Batzoglou S."/>
            <person name="Begun D."/>
            <person name="Bhutkar A."/>
            <person name="Blanco E."/>
            <person name="Bosak S.A."/>
            <person name="Bradley R.K."/>
            <person name="Brand A.D."/>
            <person name="Brent M.R."/>
            <person name="Brooks A.N."/>
            <person name="Brown R.H."/>
            <person name="Butlin R.K."/>
            <person name="Caggese C."/>
            <person name="Calvi B.R."/>
            <person name="Bernardo de Carvalho A."/>
            <person name="Caspi A."/>
            <person name="Castrezana S."/>
            <person name="Celniker S.E."/>
            <person name="Chang J.L."/>
            <person name="Chapple C."/>
            <person name="Chatterji S."/>
            <person name="Chinwalla A."/>
            <person name="Civetta A."/>
            <person name="Clifton S.W."/>
            <person name="Comeron J.M."/>
            <person name="Costello J.C."/>
            <person name="Coyne J.A."/>
            <person name="Daub J."/>
            <person name="David R.G."/>
            <person name="Delcher A.L."/>
            <person name="Delehaunty K."/>
            <person name="Do C.B."/>
            <person name="Ebling H."/>
            <person name="Edwards K."/>
            <person name="Eickbush T."/>
            <person name="Evans J.D."/>
            <person name="Filipski A."/>
            <person name="Findeiss S."/>
            <person name="Freyhult E."/>
            <person name="Fulton L."/>
            <person name="Fulton R."/>
            <person name="Garcia A.C."/>
            <person name="Gardiner A."/>
            <person name="Garfield D.A."/>
            <person name="Garvin B.E."/>
            <person name="Gibson G."/>
            <person name="Gilbert D."/>
            <person name="Gnerre S."/>
            <person name="Godfrey J."/>
            <person name="Good R."/>
            <person name="Gotea V."/>
            <person name="Gravely B."/>
            <person name="Greenberg A.J."/>
            <person name="Griffiths-Jones S."/>
            <person name="Gross S."/>
            <person name="Guigo R."/>
            <person name="Gustafson E.A."/>
            <person name="Haerty W."/>
            <person name="Hahn M.W."/>
            <person name="Halligan D.L."/>
            <person name="Halpern A.L."/>
            <person name="Halter G.M."/>
            <person name="Han M.V."/>
            <person name="Heger A."/>
            <person name="Hillier L."/>
            <person name="Hinrichs A.S."/>
            <person name="Holmes I."/>
            <person name="Hoskins R.A."/>
            <person name="Hubisz M.J."/>
            <person name="Hultmark D."/>
            <person name="Huntley M.A."/>
            <person name="Jaffe D.B."/>
            <person name="Jagadeeshan S."/>
            <person name="Jeck W.R."/>
            <person name="Johnson J."/>
            <person name="Jones C.D."/>
            <person name="Jordan W.C."/>
            <person name="Karpen G.H."/>
            <person name="Kataoka E."/>
            <person name="Keightley P.D."/>
            <person name="Kheradpour P."/>
            <person name="Kirkness E.F."/>
            <person name="Koerich L.B."/>
            <person name="Kristiansen K."/>
            <person name="Kudrna D."/>
            <person name="Kulathinal R.J."/>
            <person name="Kumar S."/>
            <person name="Kwok R."/>
            <person name="Lander E."/>
            <person name="Langley C.H."/>
            <person name="Lapoint R."/>
            <person name="Lazzaro B.P."/>
            <person name="Lee S.J."/>
            <person name="Levesque L."/>
            <person name="Li R."/>
            <person name="Lin C.F."/>
            <person name="Lin M.F."/>
            <person name="Lindblad-Toh K."/>
            <person name="Llopart A."/>
            <person name="Long M."/>
            <person name="Low L."/>
            <person name="Lozovsky E."/>
            <person name="Lu J."/>
            <person name="Luo M."/>
            <person name="Machado C.A."/>
            <person name="Makalowski W."/>
            <person name="Marzo M."/>
            <person name="Matsuda M."/>
            <person name="Matzkin L."/>
            <person name="McAllister B."/>
            <person name="McBride C.S."/>
            <person name="McKernan B."/>
            <person name="McKernan K."/>
            <person name="Mendez-Lago M."/>
            <person name="Minx P."/>
            <person name="Mollenhauer M.U."/>
            <person name="Montooth K."/>
            <person name="Mount S.M."/>
            <person name="Mu X."/>
            <person name="Myers E."/>
            <person name="Negre B."/>
            <person name="Newfeld S."/>
            <person name="Nielsen R."/>
            <person name="Noor M.A."/>
            <person name="O'Grady P."/>
            <person name="Pachter L."/>
            <person name="Papaceit M."/>
            <person name="Parisi M.J."/>
            <person name="Parisi M."/>
            <person name="Parts L."/>
            <person name="Pedersen J.S."/>
            <person name="Pesole G."/>
            <person name="Phillippy A.M."/>
            <person name="Ponting C.P."/>
            <person name="Pop M."/>
            <person name="Porcelli D."/>
            <person name="Powell J.R."/>
            <person name="Prohaska S."/>
            <person name="Pruitt K."/>
            <person name="Puig M."/>
            <person name="Quesneville H."/>
            <person name="Ram K.R."/>
            <person name="Rand D."/>
            <person name="Rasmussen M.D."/>
            <person name="Reed L.K."/>
            <person name="Reenan R."/>
            <person name="Reily A."/>
            <person name="Remington K.A."/>
            <person name="Rieger T.T."/>
            <person name="Ritchie M.G."/>
            <person name="Robin C."/>
            <person name="Rogers Y.H."/>
            <person name="Rohde C."/>
            <person name="Rozas J."/>
            <person name="Rubenfield M.J."/>
            <person name="Ruiz A."/>
            <person name="Russo S."/>
            <person name="Salzberg S.L."/>
            <person name="Sanchez-Gracia A."/>
            <person name="Saranga D.J."/>
            <person name="Sato H."/>
            <person name="Schaeffer S.W."/>
            <person name="Schatz M.C."/>
            <person name="Schlenke T."/>
            <person name="Schwartz R."/>
            <person name="Segarra C."/>
            <person name="Singh R.S."/>
            <person name="Sirot L."/>
            <person name="Sirota M."/>
            <person name="Sisneros N.B."/>
            <person name="Smith C.D."/>
            <person name="Smith T.F."/>
            <person name="Spieth J."/>
            <person name="Stage D.E."/>
            <person name="Stark A."/>
            <person name="Stephan W."/>
            <person name="Strausberg R.L."/>
            <person name="Strempel S."/>
            <person name="Sturgill D."/>
            <person name="Sutton G."/>
            <person name="Sutton G.G."/>
            <person name="Tao W."/>
            <person name="Teichmann S."/>
            <person name="Tobari Y.N."/>
            <person name="Tomimura Y."/>
            <person name="Tsolas J.M."/>
            <person name="Valente V.L."/>
            <person name="Venter E."/>
            <person name="Venter J.C."/>
            <person name="Vicario S."/>
            <person name="Vieira F.G."/>
            <person name="Vilella A.J."/>
            <person name="Villasante A."/>
            <person name="Walenz B."/>
            <person name="Wang J."/>
            <person name="Wasserman M."/>
            <person name="Watts T."/>
            <person name="Wilson D."/>
            <person name="Wilson R.K."/>
            <person name="Wing R.A."/>
            <person name="Wolfner M.F."/>
            <person name="Wong A."/>
            <person name="Wong G.K."/>
            <person name="Wu C.I."/>
            <person name="Wu G."/>
            <person name="Yamamoto D."/>
            <person name="Yang H.P."/>
            <person name="Yang S.P."/>
            <person name="Yorke J.A."/>
            <person name="Yoshida K."/>
            <person name="Zdobnov E."/>
            <person name="Zhang P."/>
            <person name="Zhang Y."/>
            <person name="Zimin A.V."/>
            <person name="Baldwin J."/>
            <person name="Abdouelleil A."/>
            <person name="Abdulkadir J."/>
            <person name="Abebe A."/>
            <person name="Abera B."/>
            <person name="Abreu J."/>
            <person name="Acer S.C."/>
            <person name="Aftuck L."/>
            <person name="Alexander A."/>
            <person name="An P."/>
            <person name="Anderson E."/>
            <person name="Anderson S."/>
            <person name="Arachi H."/>
            <person name="Azer M."/>
            <person name="Bachantsang P."/>
            <person name="Barry A."/>
            <person name="Bayul T."/>
            <person name="Berlin A."/>
            <person name="Bessette D."/>
            <person name="Bloom T."/>
            <person name="Blye J."/>
            <person name="Boguslavskiy L."/>
            <person name="Bonnet C."/>
            <person name="Boukhgalter B."/>
            <person name="Bourzgui I."/>
            <person name="Brown A."/>
            <person name="Cahill P."/>
            <person name="Channer S."/>
            <person name="Cheshatsang Y."/>
            <person name="Chuda L."/>
            <person name="Citroen M."/>
            <person name="Collymore A."/>
            <person name="Cooke P."/>
            <person name="Costello M."/>
            <person name="D'Aco K."/>
            <person name="Daza R."/>
            <person name="De Haan G."/>
            <person name="DeGray S."/>
            <person name="DeMaso C."/>
            <person name="Dhargay N."/>
            <person name="Dooley K."/>
            <person name="Dooley E."/>
            <person name="Doricent M."/>
            <person name="Dorje P."/>
            <person name="Dorjee K."/>
            <person name="Dupes A."/>
            <person name="Elong R."/>
            <person name="Falk J."/>
            <person name="Farina A."/>
            <person name="Faro S."/>
            <person name="Ferguson D."/>
            <person name="Fisher S."/>
            <person name="Foley C.D."/>
            <person name="Franke A."/>
            <person name="Friedrich D."/>
            <person name="Gadbois L."/>
            <person name="Gearin G."/>
            <person name="Gearin C.R."/>
            <person name="Giannoukos G."/>
            <person name="Goode T."/>
            <person name="Graham J."/>
            <person name="Grandbois E."/>
            <person name="Grewal S."/>
            <person name="Gyaltsen K."/>
            <person name="Hafez N."/>
            <person name="Hagos B."/>
            <person name="Hall J."/>
            <person name="Henson C."/>
            <person name="Hollinger A."/>
            <person name="Honan T."/>
            <person name="Huard M.D."/>
            <person name="Hughes L."/>
            <person name="Hurhula B."/>
            <person name="Husby M.E."/>
            <person name="Kamat A."/>
            <person name="Kanga B."/>
            <person name="Kashin S."/>
            <person name="Khazanovich D."/>
            <person name="Kisner P."/>
            <person name="Lance K."/>
            <person name="Lara M."/>
            <person name="Lee W."/>
            <person name="Lennon N."/>
            <person name="Letendre F."/>
            <person name="LeVine R."/>
            <person name="Lipovsky A."/>
            <person name="Liu X."/>
            <person name="Liu J."/>
            <person name="Liu S."/>
            <person name="Lokyitsang T."/>
            <person name="Lokyitsang Y."/>
            <person name="Lubonja R."/>
            <person name="Lui A."/>
            <person name="MacDonald P."/>
            <person name="Magnisalis V."/>
            <person name="Maru K."/>
            <person name="Matthews C."/>
            <person name="McCusker W."/>
            <person name="McDonough S."/>
            <person name="Mehta T."/>
            <person name="Meldrim J."/>
            <person name="Meneus L."/>
            <person name="Mihai O."/>
            <person name="Mihalev A."/>
            <person name="Mihova T."/>
            <person name="Mittelman R."/>
            <person name="Mlenga V."/>
            <person name="Montmayeur A."/>
            <person name="Mulrain L."/>
            <person name="Navidi A."/>
            <person name="Naylor J."/>
            <person name="Negash T."/>
            <person name="Nguyen T."/>
            <person name="Nguyen N."/>
            <person name="Nicol R."/>
            <person name="Norbu C."/>
            <person name="Norbu N."/>
            <person name="Novod N."/>
            <person name="O'Neill B."/>
            <person name="Osman S."/>
            <person name="Markiewicz E."/>
            <person name="Oyono O.L."/>
            <person name="Patti C."/>
            <person name="Phunkhang P."/>
            <person name="Pierre F."/>
            <person name="Priest M."/>
            <person name="Raghuraman S."/>
            <person name="Rege F."/>
            <person name="Reyes R."/>
            <person name="Rise C."/>
            <person name="Rogov P."/>
            <person name="Ross K."/>
            <person name="Ryan E."/>
            <person name="Settipalli S."/>
            <person name="Shea T."/>
            <person name="Sherpa N."/>
            <person name="Shi L."/>
            <person name="Shih D."/>
            <person name="Sparrow T."/>
            <person name="Spaulding J."/>
            <person name="Stalker J."/>
            <person name="Stange-Thomann N."/>
            <person name="Stavropoulos S."/>
            <person name="Stone C."/>
            <person name="Strader C."/>
            <person name="Tesfaye S."/>
            <person name="Thomson T."/>
            <person name="Thoulutsang Y."/>
            <person name="Thoulutsang D."/>
            <person name="Topham K."/>
            <person name="Topping I."/>
            <person name="Tsamla T."/>
            <person name="Vassiliev H."/>
            <person name="Vo A."/>
            <person name="Wangchuk T."/>
            <person name="Wangdi T."/>
            <person name="Weiand M."/>
            <person name="Wilkinson J."/>
            <person name="Wilson A."/>
            <person name="Yadav S."/>
            <person name="Young G."/>
            <person name="Yu Q."/>
            <person name="Zembek L."/>
            <person name="Zhong D."/>
            <person name="Zimmer A."/>
            <person name="Zwirko Z."/>
            <person name="Jaffe D.B."/>
            <person name="Alvarez P."/>
            <person name="Brockman W."/>
            <person name="Butler J."/>
            <person name="Chin C."/>
            <person name="Gnerre S."/>
            <person name="Grabherr M."/>
            <person name="Kleber M."/>
            <person name="Mauceli E."/>
            <person name="MacCallum I."/>
        </authorList>
    </citation>
    <scope>NUCLEOTIDE SEQUENCE [LARGE SCALE GENOMIC DNA]</scope>
    <source>
        <strain evidence="17">Tucson 15081-1352.22</strain>
    </source>
</reference>
<dbReference type="PhylomeDB" id="B4KAC7"/>
<dbReference type="FunCoup" id="B4KAC7">
    <property type="interactions" value="55"/>
</dbReference>
<keyword evidence="7" id="KW-0256">Endoplasmic reticulum</keyword>
<keyword evidence="9 14" id="KW-0560">Oxidoreductase</keyword>
<feature type="binding site" description="axial binding residue" evidence="13">
    <location>
        <position position="457"/>
    </location>
    <ligand>
        <name>heme</name>
        <dbReference type="ChEBI" id="CHEBI:30413"/>
    </ligand>
    <ligandPart>
        <name>Fe</name>
        <dbReference type="ChEBI" id="CHEBI:18248"/>
    </ligandPart>
</feature>
<dbReference type="AlphaFoldDB" id="B4KAC7"/>
<dbReference type="FunFam" id="1.10.630.10:FF:000042">
    <property type="entry name" value="Cytochrome P450"/>
    <property type="match status" value="1"/>
</dbReference>
<evidence type="ECO:0000256" key="2">
    <source>
        <dbReference type="ARBA" id="ARBA00004174"/>
    </source>
</evidence>
<evidence type="ECO:0000256" key="6">
    <source>
        <dbReference type="ARBA" id="ARBA00022723"/>
    </source>
</evidence>
<keyword evidence="17" id="KW-1185">Reference proteome</keyword>
<evidence type="ECO:0000256" key="10">
    <source>
        <dbReference type="ARBA" id="ARBA00023004"/>
    </source>
</evidence>
<dbReference type="KEGG" id="dmo:Dmoj_GI23226"/>
<dbReference type="GO" id="GO:0004497">
    <property type="term" value="F:monooxygenase activity"/>
    <property type="evidence" value="ECO:0007669"/>
    <property type="project" value="UniProtKB-KW"/>
</dbReference>
<dbReference type="InterPro" id="IPR017972">
    <property type="entry name" value="Cyt_P450_CS"/>
</dbReference>
<feature type="transmembrane region" description="Helical" evidence="15">
    <location>
        <begin position="217"/>
        <end position="236"/>
    </location>
</feature>
<evidence type="ECO:0000256" key="11">
    <source>
        <dbReference type="ARBA" id="ARBA00023033"/>
    </source>
</evidence>
<dbReference type="Gene3D" id="1.10.630.10">
    <property type="entry name" value="Cytochrome P450"/>
    <property type="match status" value="1"/>
</dbReference>
<dbReference type="PANTHER" id="PTHR24292">
    <property type="entry name" value="CYTOCHROME P450"/>
    <property type="match status" value="1"/>
</dbReference>
<accession>B4KAC7</accession>
<dbReference type="CDD" id="cd11056">
    <property type="entry name" value="CYP6-like"/>
    <property type="match status" value="1"/>
</dbReference>
<keyword evidence="8" id="KW-0492">Microsome</keyword>
<dbReference type="GO" id="GO:0005789">
    <property type="term" value="C:endoplasmic reticulum membrane"/>
    <property type="evidence" value="ECO:0007669"/>
    <property type="project" value="UniProtKB-SubCell"/>
</dbReference>
<evidence type="ECO:0000313" key="16">
    <source>
        <dbReference type="EMBL" id="EDW14614.1"/>
    </source>
</evidence>
<keyword evidence="15" id="KW-1133">Transmembrane helix</keyword>
<evidence type="ECO:0000256" key="5">
    <source>
        <dbReference type="ARBA" id="ARBA00022617"/>
    </source>
</evidence>
<sequence>MLYLFLFALTLLNLGWYYLKHHYLYWERHGFPYDENISIPFGCLGSVWRREKAMGMALYDVYRNSKERFLGTFLLFRPAILVRDAELARRILTQDFASFHDRGVYVDEKHNPLSASIFALRGQRWRSMRHMLSPCFTSGKLKAMYSTSEDIGNKMVAHLQKELPENGAKEVDLKQVMQIYAVDIIASVIFGLEVNSYDQPDNKFRKVVTVARRNSRFNALFGMMLFLVPPILKFLFRIGLKNPVGMAMLAIVKDTIEYREQNGIVRKDLLQLLMQLRNKGSIEEDDSKSWNIQTSEDGHLKGISLEAITAQAFIFYIAGQETTASTAAFTIFEVAQYPEHLERLQAEVDETLKQNGGNISYDVLSKMEFLELCVLETMRKYPGLPMLNRECTQDYKVPDSNHIIKKGTPVVISLHGIHHDAEYFPDPEKYDPNRFADESKNYNPIAYMPFGEGPRICIAQRMGRVNVKLAIVKILQHFDIEVMSRRELEFENAGIGLLPKDGVRVRLSKKKTNSTEL</sequence>
<dbReference type="InParanoid" id="B4KAC7"/>
<evidence type="ECO:0000256" key="15">
    <source>
        <dbReference type="SAM" id="Phobius"/>
    </source>
</evidence>
<evidence type="ECO:0000256" key="13">
    <source>
        <dbReference type="PIRSR" id="PIRSR602401-1"/>
    </source>
</evidence>
<comment type="similarity">
    <text evidence="4 14">Belongs to the cytochrome P450 family.</text>
</comment>
<dbReference type="InterPro" id="IPR050476">
    <property type="entry name" value="Insect_CytP450_Detox"/>
</dbReference>
<evidence type="ECO:0000256" key="12">
    <source>
        <dbReference type="ARBA" id="ARBA00023136"/>
    </source>
</evidence>
<organism evidence="16 17">
    <name type="scientific">Drosophila mojavensis</name>
    <name type="common">Fruit fly</name>
    <dbReference type="NCBI Taxonomy" id="7230"/>
    <lineage>
        <taxon>Eukaryota</taxon>
        <taxon>Metazoa</taxon>
        <taxon>Ecdysozoa</taxon>
        <taxon>Arthropoda</taxon>
        <taxon>Hexapoda</taxon>
        <taxon>Insecta</taxon>
        <taxon>Pterygota</taxon>
        <taxon>Neoptera</taxon>
        <taxon>Endopterygota</taxon>
        <taxon>Diptera</taxon>
        <taxon>Brachycera</taxon>
        <taxon>Muscomorpha</taxon>
        <taxon>Ephydroidea</taxon>
        <taxon>Drosophilidae</taxon>
        <taxon>Drosophila</taxon>
    </lineage>
</organism>
<dbReference type="GO" id="GO:0020037">
    <property type="term" value="F:heme binding"/>
    <property type="evidence" value="ECO:0007669"/>
    <property type="project" value="InterPro"/>
</dbReference>
<keyword evidence="10 13" id="KW-0408">Iron</keyword>
<dbReference type="SUPFAM" id="SSF48264">
    <property type="entry name" value="Cytochrome P450"/>
    <property type="match status" value="1"/>
</dbReference>
<dbReference type="OMA" id="VMQTYAI"/>
<dbReference type="eggNOG" id="KOG0158">
    <property type="taxonomic scope" value="Eukaryota"/>
</dbReference>
<dbReference type="GO" id="GO:0016705">
    <property type="term" value="F:oxidoreductase activity, acting on paired donors, with incorporation or reduction of molecular oxygen"/>
    <property type="evidence" value="ECO:0007669"/>
    <property type="project" value="InterPro"/>
</dbReference>
<dbReference type="EC" id="1.14.-.-" evidence="16"/>
<comment type="subcellular location">
    <subcellularLocation>
        <location evidence="3">Endoplasmic reticulum membrane</location>
        <topology evidence="3">Peripheral membrane protein</topology>
    </subcellularLocation>
    <subcellularLocation>
        <location evidence="2">Microsome membrane</location>
        <topology evidence="2">Peripheral membrane protein</topology>
    </subcellularLocation>
</comment>
<evidence type="ECO:0000256" key="14">
    <source>
        <dbReference type="RuleBase" id="RU000461"/>
    </source>
</evidence>
<dbReference type="InterPro" id="IPR001128">
    <property type="entry name" value="Cyt_P450"/>
</dbReference>
<keyword evidence="11 14" id="KW-0503">Monooxygenase</keyword>